<accession>A0ABP1RS14</accession>
<feature type="coiled-coil region" evidence="1">
    <location>
        <begin position="283"/>
        <end position="388"/>
    </location>
</feature>
<feature type="coiled-coil region" evidence="1">
    <location>
        <begin position="175"/>
        <end position="230"/>
    </location>
</feature>
<proteinExistence type="predicted"/>
<reference evidence="2 3" key="1">
    <citation type="submission" date="2024-08" db="EMBL/GenBank/DDBJ databases">
        <authorList>
            <person name="Cucini C."/>
            <person name="Frati F."/>
        </authorList>
    </citation>
    <scope>NUCLEOTIDE SEQUENCE [LARGE SCALE GENOMIC DNA]</scope>
</reference>
<name>A0ABP1RS14_9HEXA</name>
<sequence>MVITRLFYYPPNFAVLGSENKMAPTNNQGLRHYFPSSTISTQHTHQMPPQYQQFQHQNYNNNVFEHGTTPNSMQGYNYMPQPQQQQRTGNAEQHYHIPNQNYPHHYESLQPPQSLPAWTPDWLKPILSDLELQVRSCSAQYPNSPQYVISHAVEIYTNQICAQINNLEKIRSDEVQAIQQKHIELESKCEQYKEINENYKQQLEAITASKIEMQQERNQLKEKLEITTEVIQLRDDYDNLLHRVHDVYTNLSQQQVENQRMDVEIRTLHLEKETLAEEKISEREKYVSMNKLLQDELKRENKNVEGLTKTNSKQVDEIQKLEEKNKSFIFRIHTLLLDLSNKKDRIGVLEKRLDASERRVSCKALHLMERVRRAKQKHKLEAGKKEKKLIKDIVFLKRKLKVQTRNGERDKNLLVTKSENKDVEIDRLKQQIDDNMRNFILQIKEMQMKLK</sequence>
<organism evidence="2 3">
    <name type="scientific">Orchesella dallaii</name>
    <dbReference type="NCBI Taxonomy" id="48710"/>
    <lineage>
        <taxon>Eukaryota</taxon>
        <taxon>Metazoa</taxon>
        <taxon>Ecdysozoa</taxon>
        <taxon>Arthropoda</taxon>
        <taxon>Hexapoda</taxon>
        <taxon>Collembola</taxon>
        <taxon>Entomobryomorpha</taxon>
        <taxon>Entomobryoidea</taxon>
        <taxon>Orchesellidae</taxon>
        <taxon>Orchesellinae</taxon>
        <taxon>Orchesella</taxon>
    </lineage>
</organism>
<evidence type="ECO:0000256" key="1">
    <source>
        <dbReference type="SAM" id="Coils"/>
    </source>
</evidence>
<protein>
    <submittedName>
        <fullName evidence="2">Uncharacterized protein</fullName>
    </submittedName>
</protein>
<dbReference type="EMBL" id="CAXLJM020000103">
    <property type="protein sequence ID" value="CAL8134041.1"/>
    <property type="molecule type" value="Genomic_DNA"/>
</dbReference>
<comment type="caution">
    <text evidence="2">The sequence shown here is derived from an EMBL/GenBank/DDBJ whole genome shotgun (WGS) entry which is preliminary data.</text>
</comment>
<keyword evidence="1" id="KW-0175">Coiled coil</keyword>
<keyword evidence="3" id="KW-1185">Reference proteome</keyword>
<evidence type="ECO:0000313" key="3">
    <source>
        <dbReference type="Proteomes" id="UP001642540"/>
    </source>
</evidence>
<dbReference type="Proteomes" id="UP001642540">
    <property type="component" value="Unassembled WGS sequence"/>
</dbReference>
<evidence type="ECO:0000313" key="2">
    <source>
        <dbReference type="EMBL" id="CAL8134041.1"/>
    </source>
</evidence>
<gene>
    <name evidence="2" type="ORF">ODALV1_LOCUS25336</name>
</gene>